<dbReference type="EMBL" id="KN820339">
    <property type="protein sequence ID" value="KIJ06416.1"/>
    <property type="molecule type" value="Genomic_DNA"/>
</dbReference>
<dbReference type="AlphaFoldDB" id="A0A0C9TGK0"/>
<accession>A0A0C9TGK0</accession>
<feature type="region of interest" description="Disordered" evidence="1">
    <location>
        <begin position="120"/>
        <end position="223"/>
    </location>
</feature>
<keyword evidence="2" id="KW-1133">Transmembrane helix</keyword>
<gene>
    <name evidence="3" type="ORF">PAXINDRAFT_20395</name>
</gene>
<feature type="transmembrane region" description="Helical" evidence="2">
    <location>
        <begin position="72"/>
        <end position="91"/>
    </location>
</feature>
<dbReference type="Proteomes" id="UP000053647">
    <property type="component" value="Unassembled WGS sequence"/>
</dbReference>
<name>A0A0C9TGK0_PAXIN</name>
<reference evidence="3 4" key="1">
    <citation type="submission" date="2014-06" db="EMBL/GenBank/DDBJ databases">
        <authorList>
            <consortium name="DOE Joint Genome Institute"/>
            <person name="Kuo A."/>
            <person name="Kohler A."/>
            <person name="Nagy L.G."/>
            <person name="Floudas D."/>
            <person name="Copeland A."/>
            <person name="Barry K.W."/>
            <person name="Cichocki N."/>
            <person name="Veneault-Fourrey C."/>
            <person name="LaButti K."/>
            <person name="Lindquist E.A."/>
            <person name="Lipzen A."/>
            <person name="Lundell T."/>
            <person name="Morin E."/>
            <person name="Murat C."/>
            <person name="Sun H."/>
            <person name="Tunlid A."/>
            <person name="Henrissat B."/>
            <person name="Grigoriev I.V."/>
            <person name="Hibbett D.S."/>
            <person name="Martin F."/>
            <person name="Nordberg H.P."/>
            <person name="Cantor M.N."/>
            <person name="Hua S.X."/>
        </authorList>
    </citation>
    <scope>NUCLEOTIDE SEQUENCE [LARGE SCALE GENOMIC DNA]</scope>
    <source>
        <strain evidence="3 4">ATCC 200175</strain>
    </source>
</reference>
<reference evidence="4" key="2">
    <citation type="submission" date="2015-01" db="EMBL/GenBank/DDBJ databases">
        <title>Evolutionary Origins and Diversification of the Mycorrhizal Mutualists.</title>
        <authorList>
            <consortium name="DOE Joint Genome Institute"/>
            <consortium name="Mycorrhizal Genomics Consortium"/>
            <person name="Kohler A."/>
            <person name="Kuo A."/>
            <person name="Nagy L.G."/>
            <person name="Floudas D."/>
            <person name="Copeland A."/>
            <person name="Barry K.W."/>
            <person name="Cichocki N."/>
            <person name="Veneault-Fourrey C."/>
            <person name="LaButti K."/>
            <person name="Lindquist E.A."/>
            <person name="Lipzen A."/>
            <person name="Lundell T."/>
            <person name="Morin E."/>
            <person name="Murat C."/>
            <person name="Riley R."/>
            <person name="Ohm R."/>
            <person name="Sun H."/>
            <person name="Tunlid A."/>
            <person name="Henrissat B."/>
            <person name="Grigoriev I.V."/>
            <person name="Hibbett D.S."/>
            <person name="Martin F."/>
        </authorList>
    </citation>
    <scope>NUCLEOTIDE SEQUENCE [LARGE SCALE GENOMIC DNA]</scope>
    <source>
        <strain evidence="4">ATCC 200175</strain>
    </source>
</reference>
<evidence type="ECO:0000256" key="2">
    <source>
        <dbReference type="SAM" id="Phobius"/>
    </source>
</evidence>
<organism evidence="3 4">
    <name type="scientific">Paxillus involutus ATCC 200175</name>
    <dbReference type="NCBI Taxonomy" id="664439"/>
    <lineage>
        <taxon>Eukaryota</taxon>
        <taxon>Fungi</taxon>
        <taxon>Dikarya</taxon>
        <taxon>Basidiomycota</taxon>
        <taxon>Agaricomycotina</taxon>
        <taxon>Agaricomycetes</taxon>
        <taxon>Agaricomycetidae</taxon>
        <taxon>Boletales</taxon>
        <taxon>Paxilineae</taxon>
        <taxon>Paxillaceae</taxon>
        <taxon>Paxillus</taxon>
    </lineage>
</organism>
<keyword evidence="4" id="KW-1185">Reference proteome</keyword>
<protein>
    <recommendedName>
        <fullName evidence="5">Transmembrane protein</fullName>
    </recommendedName>
</protein>
<keyword evidence="2" id="KW-0812">Transmembrane</keyword>
<sequence length="223" mass="24630">MRNPTHGKADVFEEVHVNLPNQEFVKPSTSSCDAMNQRPLNHIFCLRRPSITPEARVMSTNPPPVPKGRPTTLVGGVFMVTAVFAACWYGLQRHQARKEELDPVTGGALPTWEYRMAQARAPAENADRPVTSRQDNSSSSPSPLAPGKQIPRTSPPEAIRSSDERAFRAVPDAPQSKSGQSADPHAGPRPGPQPTPQRTREEDNRVYTKAPRYVDSYDAKKDR</sequence>
<evidence type="ECO:0000256" key="1">
    <source>
        <dbReference type="SAM" id="MobiDB-lite"/>
    </source>
</evidence>
<keyword evidence="2" id="KW-0472">Membrane</keyword>
<proteinExistence type="predicted"/>
<dbReference type="OrthoDB" id="2850836at2759"/>
<evidence type="ECO:0008006" key="5">
    <source>
        <dbReference type="Google" id="ProtNLM"/>
    </source>
</evidence>
<dbReference type="HOGENOM" id="CLU_108132_0_0_1"/>
<evidence type="ECO:0000313" key="3">
    <source>
        <dbReference type="EMBL" id="KIJ06416.1"/>
    </source>
</evidence>
<evidence type="ECO:0000313" key="4">
    <source>
        <dbReference type="Proteomes" id="UP000053647"/>
    </source>
</evidence>